<feature type="region of interest" description="Disordered" evidence="1">
    <location>
        <begin position="1"/>
        <end position="22"/>
    </location>
</feature>
<keyword evidence="3" id="KW-1185">Reference proteome</keyword>
<gene>
    <name evidence="2" type="ORF">E2C01_023217</name>
</gene>
<evidence type="ECO:0000313" key="2">
    <source>
        <dbReference type="EMBL" id="MPC29963.1"/>
    </source>
</evidence>
<evidence type="ECO:0000256" key="1">
    <source>
        <dbReference type="SAM" id="MobiDB-lite"/>
    </source>
</evidence>
<proteinExistence type="predicted"/>
<organism evidence="2 3">
    <name type="scientific">Portunus trituberculatus</name>
    <name type="common">Swimming crab</name>
    <name type="synonym">Neptunus trituberculatus</name>
    <dbReference type="NCBI Taxonomy" id="210409"/>
    <lineage>
        <taxon>Eukaryota</taxon>
        <taxon>Metazoa</taxon>
        <taxon>Ecdysozoa</taxon>
        <taxon>Arthropoda</taxon>
        <taxon>Crustacea</taxon>
        <taxon>Multicrustacea</taxon>
        <taxon>Malacostraca</taxon>
        <taxon>Eumalacostraca</taxon>
        <taxon>Eucarida</taxon>
        <taxon>Decapoda</taxon>
        <taxon>Pleocyemata</taxon>
        <taxon>Brachyura</taxon>
        <taxon>Eubrachyura</taxon>
        <taxon>Portunoidea</taxon>
        <taxon>Portunidae</taxon>
        <taxon>Portuninae</taxon>
        <taxon>Portunus</taxon>
    </lineage>
</organism>
<name>A0A5B7EAK1_PORTR</name>
<comment type="caution">
    <text evidence="2">The sequence shown here is derived from an EMBL/GenBank/DDBJ whole genome shotgun (WGS) entry which is preliminary data.</text>
</comment>
<dbReference type="EMBL" id="VSRR010002166">
    <property type="protein sequence ID" value="MPC29963.1"/>
    <property type="molecule type" value="Genomic_DNA"/>
</dbReference>
<sequence>MDGSKGKVRAGLESGPKEPLWGECGKCSGGGEDLNCKSGMLLEAKTWEGTLPLDTKVKRPPSALHTFTRT</sequence>
<evidence type="ECO:0000313" key="3">
    <source>
        <dbReference type="Proteomes" id="UP000324222"/>
    </source>
</evidence>
<accession>A0A5B7EAK1</accession>
<dbReference type="AlphaFoldDB" id="A0A5B7EAK1"/>
<dbReference type="Proteomes" id="UP000324222">
    <property type="component" value="Unassembled WGS sequence"/>
</dbReference>
<protein>
    <submittedName>
        <fullName evidence="2">Uncharacterized protein</fullName>
    </submittedName>
</protein>
<reference evidence="2 3" key="1">
    <citation type="submission" date="2019-05" db="EMBL/GenBank/DDBJ databases">
        <title>Another draft genome of Portunus trituberculatus and its Hox gene families provides insights of decapod evolution.</title>
        <authorList>
            <person name="Jeong J.-H."/>
            <person name="Song I."/>
            <person name="Kim S."/>
            <person name="Choi T."/>
            <person name="Kim D."/>
            <person name="Ryu S."/>
            <person name="Kim W."/>
        </authorList>
    </citation>
    <scope>NUCLEOTIDE SEQUENCE [LARGE SCALE GENOMIC DNA]</scope>
    <source>
        <tissue evidence="2">Muscle</tissue>
    </source>
</reference>